<dbReference type="AlphaFoldDB" id="A0A7X2ZQP5"/>
<dbReference type="InterPro" id="IPR025388">
    <property type="entry name" value="Alginate_export_dom"/>
</dbReference>
<proteinExistence type="predicted"/>
<comment type="caution">
    <text evidence="2">The sequence shown here is derived from an EMBL/GenBank/DDBJ whole genome shotgun (WGS) entry which is preliminary data.</text>
</comment>
<dbReference type="EMBL" id="RCNR01000003">
    <property type="protein sequence ID" value="MUH34619.1"/>
    <property type="molecule type" value="Genomic_DNA"/>
</dbReference>
<protein>
    <recommendedName>
        <fullName evidence="1">Alginate export domain-containing protein</fullName>
    </recommendedName>
</protein>
<feature type="domain" description="Alginate export" evidence="1">
    <location>
        <begin position="26"/>
        <end position="390"/>
    </location>
</feature>
<sequence>MTIRRLQIGILFLFIFNFTPIAAQILEVDADVRARFEYRHGYNNLFPTDADPAAFVNQRTRLNIGYSAEKLKLFIAVQDVSTWGDTRQILAIDGNDSFSLFQAWAQLQFNENWSAKLGRQVISYDDQRIFGGLDWAMQGRFHDAAIISYKKDDFMIDLGGAFSQEAASNEGTAYNIQGFFTYKSMQYAYLKQSWEKSSVSFLFLNTGFQDFTGDASDIADGVSYRQTTGAYFKFPVQKVHFAGSAYYQFGKANATTDLAAYQLALEATYTSNKFLYGLGVELLSGTNQDGDTKNKSFFPLYGTNHKFNGFMDYFYVGNHANNVGLNNVYGKIVFTTGEKSNLLLKGHYFSANAELTGDADAYLGTELDLVYTQALMKNVKLNVGYSHMFASYSMTLIKGGRPSDNTNNWGWIQLTINPNLFKTNLGKASN</sequence>
<evidence type="ECO:0000313" key="3">
    <source>
        <dbReference type="Proteomes" id="UP000540519"/>
    </source>
</evidence>
<accession>A0A7X2ZQP5</accession>
<dbReference type="Proteomes" id="UP000540519">
    <property type="component" value="Unassembled WGS sequence"/>
</dbReference>
<organism evidence="2 3">
    <name type="scientific">Zobellia amurskyensis</name>
    <dbReference type="NCBI Taxonomy" id="248905"/>
    <lineage>
        <taxon>Bacteria</taxon>
        <taxon>Pseudomonadati</taxon>
        <taxon>Bacteroidota</taxon>
        <taxon>Flavobacteriia</taxon>
        <taxon>Flavobacteriales</taxon>
        <taxon>Flavobacteriaceae</taxon>
        <taxon>Zobellia</taxon>
    </lineage>
</organism>
<gene>
    <name evidence="2" type="ORF">D9O36_02090</name>
</gene>
<dbReference type="RefSeq" id="WP_155598646.1">
    <property type="nucleotide sequence ID" value="NZ_RCNR01000003.1"/>
</dbReference>
<keyword evidence="3" id="KW-1185">Reference proteome</keyword>
<evidence type="ECO:0000313" key="2">
    <source>
        <dbReference type="EMBL" id="MUH34619.1"/>
    </source>
</evidence>
<dbReference type="Pfam" id="PF13372">
    <property type="entry name" value="Alginate_exp"/>
    <property type="match status" value="1"/>
</dbReference>
<reference evidence="2 3" key="1">
    <citation type="journal article" date="2019" name="Mar. Drugs">
        <title>Comparative Genomics and CAZyme Genome Repertoires of Marine Zobellia amurskyensis KMM 3526(T) and Zobellia laminariae KMM 3676(T).</title>
        <authorList>
            <person name="Chernysheva N."/>
            <person name="Bystritskaya E."/>
            <person name="Stenkova A."/>
            <person name="Golovkin I."/>
            <person name="Nedashkovskaya O."/>
            <person name="Isaeva M."/>
        </authorList>
    </citation>
    <scope>NUCLEOTIDE SEQUENCE [LARGE SCALE GENOMIC DNA]</scope>
    <source>
        <strain evidence="2 3">KMM 3526</strain>
    </source>
</reference>
<evidence type="ECO:0000259" key="1">
    <source>
        <dbReference type="Pfam" id="PF13372"/>
    </source>
</evidence>
<dbReference type="OrthoDB" id="1070463at2"/>
<name>A0A7X2ZQP5_9FLAO</name>